<dbReference type="PANTHER" id="PTHR33332">
    <property type="entry name" value="REVERSE TRANSCRIPTASE DOMAIN-CONTAINING PROTEIN"/>
    <property type="match status" value="1"/>
</dbReference>
<evidence type="ECO:0000313" key="2">
    <source>
        <dbReference type="Proteomes" id="UP001497623"/>
    </source>
</evidence>
<dbReference type="Proteomes" id="UP001497623">
    <property type="component" value="Unassembled WGS sequence"/>
</dbReference>
<sequence length="197" mass="23059">MLFIIMISDIDNDIAASIVRSFADDTRNSTKIRTEEDNKSMQRDLDLIYKWAKNNMMEFNETKFEHMTWGITKGIDIASYKTPSGDDIPCKSKVKDLGVITSEDLLFRDHMNSVATACKIKQGIILRKFITRKEEPMMQLFKTYIRSKLDYCCLVWSPWCQKDIDKIERIQKNFTSKIEGMDNLDYHERLKNSNCTV</sequence>
<evidence type="ECO:0000313" key="1">
    <source>
        <dbReference type="EMBL" id="CAL4075802.1"/>
    </source>
</evidence>
<proteinExistence type="predicted"/>
<keyword evidence="2" id="KW-1185">Reference proteome</keyword>
<name>A0AAV2QB11_MEGNR</name>
<dbReference type="EMBL" id="CAXKWB010004923">
    <property type="protein sequence ID" value="CAL4075802.1"/>
    <property type="molecule type" value="Genomic_DNA"/>
</dbReference>
<reference evidence="1 2" key="1">
    <citation type="submission" date="2024-05" db="EMBL/GenBank/DDBJ databases">
        <authorList>
            <person name="Wallberg A."/>
        </authorList>
    </citation>
    <scope>NUCLEOTIDE SEQUENCE [LARGE SCALE GENOMIC DNA]</scope>
</reference>
<accession>A0AAV2QB11</accession>
<evidence type="ECO:0008006" key="3">
    <source>
        <dbReference type="Google" id="ProtNLM"/>
    </source>
</evidence>
<gene>
    <name evidence="1" type="ORF">MNOR_LOCUS9953</name>
</gene>
<comment type="caution">
    <text evidence="1">The sequence shown here is derived from an EMBL/GenBank/DDBJ whole genome shotgun (WGS) entry which is preliminary data.</text>
</comment>
<dbReference type="AlphaFoldDB" id="A0AAV2QB11"/>
<protein>
    <recommendedName>
        <fullName evidence="3">Reverse transcriptase domain-containing protein</fullName>
    </recommendedName>
</protein>
<organism evidence="1 2">
    <name type="scientific">Meganyctiphanes norvegica</name>
    <name type="common">Northern krill</name>
    <name type="synonym">Thysanopoda norvegica</name>
    <dbReference type="NCBI Taxonomy" id="48144"/>
    <lineage>
        <taxon>Eukaryota</taxon>
        <taxon>Metazoa</taxon>
        <taxon>Ecdysozoa</taxon>
        <taxon>Arthropoda</taxon>
        <taxon>Crustacea</taxon>
        <taxon>Multicrustacea</taxon>
        <taxon>Malacostraca</taxon>
        <taxon>Eumalacostraca</taxon>
        <taxon>Eucarida</taxon>
        <taxon>Euphausiacea</taxon>
        <taxon>Euphausiidae</taxon>
        <taxon>Meganyctiphanes</taxon>
    </lineage>
</organism>